<dbReference type="Pfam" id="PF17674">
    <property type="entry name" value="HHH_9"/>
    <property type="match status" value="1"/>
</dbReference>
<dbReference type="GO" id="GO:0003729">
    <property type="term" value="F:mRNA binding"/>
    <property type="evidence" value="ECO:0007669"/>
    <property type="project" value="TreeGrafter"/>
</dbReference>
<dbReference type="InterPro" id="IPR055179">
    <property type="entry name" value="Tex-like_central_region"/>
</dbReference>
<sequence>MNIQSIIQKEFNLKDFQVINTIKLIDEGNTIPFIARYRKEMTGELSDVVLRQFHDRLMYLRNLESRKEDVIRLINDMDKLTDEIKISIEKCETLQEIEDIYAPFRPKKRTRATMAKEKGLEPLALGILNYTIEDIDKEASIYINEEKGVNSIEEAIKGACDIIAEIISEDANLRKVIRNIALNEGIISSKGATEEDSVYSMYYSYSERVKTMAPHRILAINRGEKEGYLKVKLELSDDKIVHRISSSYIKNNERDISKYIIDSINDSYKRLIYPSIEREIRSHLTEIGEERAIRVFGENLKKLLLQSPVKGSVVMGFDPAYRTGCKIAIVNQNGKLIDTTTIYPTAPQEDIETSKKILKELINKHDVNIVAIGNGTASRESEMFVAELIKEMDRDIKYIIVNEAGASVYSASEVANEEHPDINVSLRGAISIARRLQDPLAELVKIDPKHIGVGQYQHDVNQKRLEEVLNGVVEDSVNTVGVDLNTASYSLLQYVAGISKGVAKNIIAYREEVGEFKSRSELKKVKRLGPAAFLQCAGFLRIPNSENPLENSSVHPESYDICKNLLEKLGYTLDDVKNKNINNIEQRVREIGINSLSEELNVGIPTLKDIINEIKKPGRDPREESLKPIFRSDVLKIEDIKEEMVLKGTVRNVVDFGAFVDIGIKNDALLHKSQMSDKFVKDPMDVVSVGDIVDVRVISVDIQKQRVSLSMKGI</sequence>
<dbReference type="Pfam" id="PF16921">
    <property type="entry name" value="Tex_YqgF"/>
    <property type="match status" value="1"/>
</dbReference>
<dbReference type="Proteomes" id="UP000190140">
    <property type="component" value="Unassembled WGS sequence"/>
</dbReference>
<feature type="domain" description="S1 motif" evidence="2">
    <location>
        <begin position="643"/>
        <end position="712"/>
    </location>
</feature>
<dbReference type="STRING" id="29349.CLOTH_12150"/>
<dbReference type="FunFam" id="1.10.10.650:FF:000001">
    <property type="entry name" value="S1 RNA-binding domain 1"/>
    <property type="match status" value="1"/>
</dbReference>
<dbReference type="PANTHER" id="PTHR10724">
    <property type="entry name" value="30S RIBOSOMAL PROTEIN S1"/>
    <property type="match status" value="1"/>
</dbReference>
<dbReference type="FunFam" id="1.10.150.310:FF:000001">
    <property type="entry name" value="RNA-binding transcriptional accessory protein"/>
    <property type="match status" value="1"/>
</dbReference>
<evidence type="ECO:0000313" key="3">
    <source>
        <dbReference type="EMBL" id="OPJ56037.1"/>
    </source>
</evidence>
<proteinExistence type="predicted"/>
<dbReference type="InterPro" id="IPR018974">
    <property type="entry name" value="Tex-like_N"/>
</dbReference>
<dbReference type="Gene3D" id="2.40.50.140">
    <property type="entry name" value="Nucleic acid-binding proteins"/>
    <property type="match status" value="1"/>
</dbReference>
<dbReference type="InterPro" id="IPR006641">
    <property type="entry name" value="YqgF/RNaseH-like_dom"/>
</dbReference>
<dbReference type="InterPro" id="IPR023323">
    <property type="entry name" value="Tex-like_dom_sf"/>
</dbReference>
<dbReference type="FunFam" id="2.40.50.140:FF:000051">
    <property type="entry name" value="RNA-binding transcriptional accessory protein"/>
    <property type="match status" value="1"/>
</dbReference>
<dbReference type="FunFam" id="3.30.420.140:FF:000001">
    <property type="entry name" value="RNA-binding transcriptional accessory protein"/>
    <property type="match status" value="1"/>
</dbReference>
<dbReference type="GO" id="GO:0005840">
    <property type="term" value="C:ribosome"/>
    <property type="evidence" value="ECO:0007669"/>
    <property type="project" value="UniProtKB-KW"/>
</dbReference>
<dbReference type="GO" id="GO:0006139">
    <property type="term" value="P:nucleobase-containing compound metabolic process"/>
    <property type="evidence" value="ECO:0007669"/>
    <property type="project" value="InterPro"/>
</dbReference>
<dbReference type="PANTHER" id="PTHR10724:SF10">
    <property type="entry name" value="S1 RNA-BINDING DOMAIN-CONTAINING PROTEIN 1"/>
    <property type="match status" value="1"/>
</dbReference>
<dbReference type="AlphaFoldDB" id="A0A1V4I935"/>
<accession>A0A1V4I935</accession>
<dbReference type="InterPro" id="IPR003029">
    <property type="entry name" value="S1_domain"/>
</dbReference>
<dbReference type="OrthoDB" id="9804714at2"/>
<dbReference type="Pfam" id="PF09371">
    <property type="entry name" value="Tex_N"/>
    <property type="match status" value="1"/>
</dbReference>
<keyword evidence="3" id="KW-0687">Ribonucleoprotein</keyword>
<dbReference type="CDD" id="cd05685">
    <property type="entry name" value="S1_Tex"/>
    <property type="match status" value="1"/>
</dbReference>
<dbReference type="SUPFAM" id="SSF47781">
    <property type="entry name" value="RuvA domain 2-like"/>
    <property type="match status" value="2"/>
</dbReference>
<keyword evidence="4" id="KW-1185">Reference proteome</keyword>
<dbReference type="PROSITE" id="PS50126">
    <property type="entry name" value="S1"/>
    <property type="match status" value="1"/>
</dbReference>
<dbReference type="SUPFAM" id="SSF53098">
    <property type="entry name" value="Ribonuclease H-like"/>
    <property type="match status" value="1"/>
</dbReference>
<dbReference type="SMART" id="SM00316">
    <property type="entry name" value="S1"/>
    <property type="match status" value="1"/>
</dbReference>
<dbReference type="InterPro" id="IPR050437">
    <property type="entry name" value="Ribos_protein_bS1-like"/>
</dbReference>
<protein>
    <submittedName>
        <fullName evidence="3">30S ribosomal protein S1</fullName>
    </submittedName>
</protein>
<dbReference type="Gene3D" id="3.30.420.140">
    <property type="entry name" value="YqgF/RNase H-like domain"/>
    <property type="match status" value="1"/>
</dbReference>
<name>A0A1V4I935_9FIRM</name>
<dbReference type="InterPro" id="IPR041692">
    <property type="entry name" value="HHH_9"/>
</dbReference>
<reference evidence="3 4" key="1">
    <citation type="submission" date="2017-03" db="EMBL/GenBank/DDBJ databases">
        <title>Genome sequence of Clostridium thermoalcaliphilum DSM 7309.</title>
        <authorList>
            <person name="Poehlein A."/>
            <person name="Daniel R."/>
        </authorList>
    </citation>
    <scope>NUCLEOTIDE SEQUENCE [LARGE SCALE GENOMIC DNA]</scope>
    <source>
        <strain evidence="3 4">DSM 7309</strain>
    </source>
</reference>
<organism evidence="3 4">
    <name type="scientific">Alkalithermobacter paradoxus</name>
    <dbReference type="NCBI Taxonomy" id="29349"/>
    <lineage>
        <taxon>Bacteria</taxon>
        <taxon>Bacillati</taxon>
        <taxon>Bacillota</taxon>
        <taxon>Clostridia</taxon>
        <taxon>Peptostreptococcales</taxon>
        <taxon>Tepidibacteraceae</taxon>
        <taxon>Alkalithermobacter</taxon>
    </lineage>
</organism>
<evidence type="ECO:0000256" key="1">
    <source>
        <dbReference type="SAM" id="Coils"/>
    </source>
</evidence>
<dbReference type="Pfam" id="PF00575">
    <property type="entry name" value="S1"/>
    <property type="match status" value="1"/>
</dbReference>
<keyword evidence="3" id="KW-0689">Ribosomal protein</keyword>
<dbReference type="InterPro" id="IPR012340">
    <property type="entry name" value="NA-bd_OB-fold"/>
</dbReference>
<feature type="coiled-coil region" evidence="1">
    <location>
        <begin position="60"/>
        <end position="97"/>
    </location>
</feature>
<dbReference type="InterPro" id="IPR044146">
    <property type="entry name" value="S1_Tex"/>
</dbReference>
<dbReference type="InterPro" id="IPR037027">
    <property type="entry name" value="YqgF/RNaseH-like_dom_sf"/>
</dbReference>
<dbReference type="InterPro" id="IPR023319">
    <property type="entry name" value="Tex-like_HTH_dom_sf"/>
</dbReference>
<dbReference type="EMBL" id="MZGW01000003">
    <property type="protein sequence ID" value="OPJ56037.1"/>
    <property type="molecule type" value="Genomic_DNA"/>
</dbReference>
<evidence type="ECO:0000313" key="4">
    <source>
        <dbReference type="Proteomes" id="UP000190140"/>
    </source>
</evidence>
<dbReference type="InterPro" id="IPR032639">
    <property type="entry name" value="Tex_YqgF"/>
</dbReference>
<evidence type="ECO:0000259" key="2">
    <source>
        <dbReference type="PROSITE" id="PS50126"/>
    </source>
</evidence>
<dbReference type="SUPFAM" id="SSF158832">
    <property type="entry name" value="Tex N-terminal region-like"/>
    <property type="match status" value="1"/>
</dbReference>
<dbReference type="Gene3D" id="1.10.3500.10">
    <property type="entry name" value="Tex N-terminal region-like"/>
    <property type="match status" value="1"/>
</dbReference>
<dbReference type="GO" id="GO:0005737">
    <property type="term" value="C:cytoplasm"/>
    <property type="evidence" value="ECO:0007669"/>
    <property type="project" value="UniProtKB-ARBA"/>
</dbReference>
<dbReference type="InterPro" id="IPR012337">
    <property type="entry name" value="RNaseH-like_sf"/>
</dbReference>
<dbReference type="RefSeq" id="WP_079412130.1">
    <property type="nucleotide sequence ID" value="NZ_MZGW01000003.1"/>
</dbReference>
<gene>
    <name evidence="3" type="primary">rpsA</name>
    <name evidence="3" type="ORF">CLOTH_12150</name>
</gene>
<dbReference type="Pfam" id="PF22706">
    <property type="entry name" value="Tex_central_region"/>
    <property type="match status" value="1"/>
</dbReference>
<dbReference type="SMART" id="SM00732">
    <property type="entry name" value="YqgFc"/>
    <property type="match status" value="1"/>
</dbReference>
<keyword evidence="1" id="KW-0175">Coiled coil</keyword>
<dbReference type="InterPro" id="IPR010994">
    <property type="entry name" value="RuvA_2-like"/>
</dbReference>
<comment type="caution">
    <text evidence="3">The sequence shown here is derived from an EMBL/GenBank/DDBJ whole genome shotgun (WGS) entry which is preliminary data.</text>
</comment>
<dbReference type="Pfam" id="PF12836">
    <property type="entry name" value="HHH_3"/>
    <property type="match status" value="1"/>
</dbReference>
<dbReference type="GO" id="GO:0003735">
    <property type="term" value="F:structural constituent of ribosome"/>
    <property type="evidence" value="ECO:0007669"/>
    <property type="project" value="TreeGrafter"/>
</dbReference>
<dbReference type="GO" id="GO:0006412">
    <property type="term" value="P:translation"/>
    <property type="evidence" value="ECO:0007669"/>
    <property type="project" value="TreeGrafter"/>
</dbReference>
<dbReference type="Gene3D" id="1.10.10.650">
    <property type="entry name" value="RuvA domain 2-like"/>
    <property type="match status" value="1"/>
</dbReference>
<dbReference type="SUPFAM" id="SSF50249">
    <property type="entry name" value="Nucleic acid-binding proteins"/>
    <property type="match status" value="1"/>
</dbReference>
<dbReference type="Gene3D" id="1.10.150.310">
    <property type="entry name" value="Tex RuvX-like domain-like"/>
    <property type="match status" value="1"/>
</dbReference>